<keyword evidence="10 13" id="KW-0472">Membrane</keyword>
<comment type="similarity">
    <text evidence="3">Belongs to the RLP family.</text>
</comment>
<dbReference type="SMART" id="SM00369">
    <property type="entry name" value="LRR_TYP"/>
    <property type="match status" value="9"/>
</dbReference>
<sequence>MRSITLLSSFSILICYYCIFFTFQNSLASAKCLEDQQSLLLQLKNNLTYISPDYIPKLILWNQNTACCSWSGVTCDNEGYVVGLDLSGESIFGGFDESSSLFSLLHLKKLNLADNYLNSSIPSAFNKLEKLTYLNLSDAGFQGEIPIEISHLTRLVTLDISFPFYHLDFSFIFNQFFSFGPLPKLKISNLQKLIQNLTNIRQLYLDGISITSPGYEWSNALLPLRDLQELSMYNCSLSGPLDSSLSKLENLSVIILGENNFSSPVPQTFANFKNLTTLNLQNCGLTDTFPQKIFQIRTLSIIDLSDNPNLHVFFPDYSLSEYLHSIRVSNTSFSGAFPNNIGNMTNLLLLDISFCQLYGTLPNSLSNLTHLTFLDLSYNDLSGSIPSYLFTLPSLEKICLESNHFSEFNEFINVSSSVLEFLDLSSNNISGPFPTSIFQLNSLSVLSLSSNKLNGLLQQDELLKLRNLHSLHLSYNNISIIENDANADQTTFPNFERLFLASCNLKTFPRFLRNQSTLINLDLSNNQIQGVLPNWILTLQVLQYLNISHNFLTEMEGSSQNIASNLLYIDLHNNHIQGIPVFLEYLEYLDYSTNKFSVIPHDIGNYLSYTQFLSLSNNSLQGSIPDSLCNASYLQVLDLSFNNISGTISPCLITMTSTLEALNLRNNNLNGTIPDMFPTSCVASSLNFHGNLLHGPIPKSLSNCSSLKVLDIGSNQIVGGFPCFLKNIPTLSVLVLRNNKFHGSIECSDSLENKPWKMIQIVDIAFNNFNGKIPEKYFTTWERMMQDENDLKSDFIHMRFNFFSYYQDSVTVSNKGQELKYDKILTIFTAIDFSSNHFEGQIPDVLMKFKALLVFNFSNNDFSGEIPLTIANLKQLESLDLSNNSLVGEIPLQLASMSFLCYLNLSFNHLVGKIPTGTQLQSFEASSFEGNDGLYGPPLTETPNDGPHPQPACERFACSIEWNFLSVELGFIFGLGIIVGPLLFWKKWRVSYWKLVDKILCLIFRRMHFEYVTDRGQTYRILRW</sequence>
<keyword evidence="5" id="KW-0433">Leucine-rich repeat</keyword>
<reference evidence="15" key="1">
    <citation type="journal article" date="2018" name="Nat. Plants">
        <title>Whole-genome landscape of Medicago truncatula symbiotic genes.</title>
        <authorList>
            <person name="Pecrix Y."/>
            <person name="Gamas P."/>
            <person name="Carrere S."/>
        </authorList>
    </citation>
    <scope>NUCLEOTIDE SEQUENCE</scope>
    <source>
        <tissue evidence="15">Leaves</tissue>
    </source>
</reference>
<keyword evidence="7" id="KW-0732">Signal</keyword>
<dbReference type="Pfam" id="PF00560">
    <property type="entry name" value="LRR_1"/>
    <property type="match status" value="10"/>
</dbReference>
<evidence type="ECO:0000256" key="6">
    <source>
        <dbReference type="ARBA" id="ARBA00022692"/>
    </source>
</evidence>
<organism evidence="15">
    <name type="scientific">Medicago truncatula</name>
    <name type="common">Barrel medic</name>
    <name type="synonym">Medicago tribuloides</name>
    <dbReference type="NCBI Taxonomy" id="3880"/>
    <lineage>
        <taxon>Eukaryota</taxon>
        <taxon>Viridiplantae</taxon>
        <taxon>Streptophyta</taxon>
        <taxon>Embryophyta</taxon>
        <taxon>Tracheophyta</taxon>
        <taxon>Spermatophyta</taxon>
        <taxon>Magnoliopsida</taxon>
        <taxon>eudicotyledons</taxon>
        <taxon>Gunneridae</taxon>
        <taxon>Pentapetalae</taxon>
        <taxon>rosids</taxon>
        <taxon>fabids</taxon>
        <taxon>Fabales</taxon>
        <taxon>Fabaceae</taxon>
        <taxon>Papilionoideae</taxon>
        <taxon>50 kb inversion clade</taxon>
        <taxon>NPAAA clade</taxon>
        <taxon>Hologalegina</taxon>
        <taxon>IRL clade</taxon>
        <taxon>Trifolieae</taxon>
        <taxon>Medicago</taxon>
    </lineage>
</organism>
<dbReference type="PANTHER" id="PTHR27000:SF803">
    <property type="entry name" value="RECEPTOR-LIKE PROTEIN 45"/>
    <property type="match status" value="1"/>
</dbReference>
<dbReference type="Gramene" id="rna20950">
    <property type="protein sequence ID" value="RHN58976.1"/>
    <property type="gene ID" value="gene20950"/>
</dbReference>
<dbReference type="EMBL" id="PSQE01000004">
    <property type="protein sequence ID" value="RHN58976.1"/>
    <property type="molecule type" value="Genomic_DNA"/>
</dbReference>
<dbReference type="Gene3D" id="3.80.10.10">
    <property type="entry name" value="Ribonuclease Inhibitor"/>
    <property type="match status" value="5"/>
</dbReference>
<feature type="domain" description="Leucine-rich repeat-containing N-terminal plant-type" evidence="14">
    <location>
        <begin position="34"/>
        <end position="76"/>
    </location>
</feature>
<evidence type="ECO:0000313" key="15">
    <source>
        <dbReference type="EMBL" id="RHN58976.1"/>
    </source>
</evidence>
<feature type="transmembrane region" description="Helical" evidence="13">
    <location>
        <begin position="962"/>
        <end position="985"/>
    </location>
</feature>
<keyword evidence="6 13" id="KW-0812">Transmembrane</keyword>
<gene>
    <name evidence="15" type="ORF">MtrunA17_Chr4g0008271</name>
</gene>
<dbReference type="Proteomes" id="UP000265566">
    <property type="component" value="Chromosome 4"/>
</dbReference>
<evidence type="ECO:0000256" key="4">
    <source>
        <dbReference type="ARBA" id="ARBA00022475"/>
    </source>
</evidence>
<dbReference type="Pfam" id="PF08263">
    <property type="entry name" value="LRRNT_2"/>
    <property type="match status" value="1"/>
</dbReference>
<evidence type="ECO:0000256" key="5">
    <source>
        <dbReference type="ARBA" id="ARBA00022614"/>
    </source>
</evidence>
<keyword evidence="4" id="KW-1003">Cell membrane</keyword>
<evidence type="ECO:0000256" key="10">
    <source>
        <dbReference type="ARBA" id="ARBA00023136"/>
    </source>
</evidence>
<dbReference type="AlphaFoldDB" id="A0A396I042"/>
<dbReference type="GO" id="GO:0005886">
    <property type="term" value="C:plasma membrane"/>
    <property type="evidence" value="ECO:0007669"/>
    <property type="project" value="UniProtKB-SubCell"/>
</dbReference>
<accession>A0A396I042</accession>
<dbReference type="InterPro" id="IPR013210">
    <property type="entry name" value="LRR_N_plant-typ"/>
</dbReference>
<dbReference type="InterPro" id="IPR001611">
    <property type="entry name" value="Leu-rich_rpt"/>
</dbReference>
<evidence type="ECO:0000259" key="14">
    <source>
        <dbReference type="Pfam" id="PF08263"/>
    </source>
</evidence>
<evidence type="ECO:0000256" key="1">
    <source>
        <dbReference type="ARBA" id="ARBA00004162"/>
    </source>
</evidence>
<dbReference type="SUPFAM" id="SSF52058">
    <property type="entry name" value="L domain-like"/>
    <property type="match status" value="2"/>
</dbReference>
<dbReference type="PROSITE" id="PS51450">
    <property type="entry name" value="LRR"/>
    <property type="match status" value="3"/>
</dbReference>
<evidence type="ECO:0000256" key="11">
    <source>
        <dbReference type="ARBA" id="ARBA00023170"/>
    </source>
</evidence>
<dbReference type="SUPFAM" id="SSF52047">
    <property type="entry name" value="RNI-like"/>
    <property type="match status" value="1"/>
</dbReference>
<comment type="subcellular location">
    <subcellularLocation>
        <location evidence="1">Cell membrane</location>
        <topology evidence="1">Single-pass membrane protein</topology>
    </subcellularLocation>
    <subcellularLocation>
        <location evidence="2">Membrane</location>
        <topology evidence="2">Single-pass type I membrane protein</topology>
    </subcellularLocation>
</comment>
<evidence type="ECO:0000256" key="2">
    <source>
        <dbReference type="ARBA" id="ARBA00004479"/>
    </source>
</evidence>
<dbReference type="InterPro" id="IPR003591">
    <property type="entry name" value="Leu-rich_rpt_typical-subtyp"/>
</dbReference>
<keyword evidence="9 13" id="KW-1133">Transmembrane helix</keyword>
<dbReference type="InterPro" id="IPR032675">
    <property type="entry name" value="LRR_dom_sf"/>
</dbReference>
<proteinExistence type="inferred from homology"/>
<evidence type="ECO:0000256" key="12">
    <source>
        <dbReference type="ARBA" id="ARBA00023180"/>
    </source>
</evidence>
<evidence type="ECO:0000256" key="13">
    <source>
        <dbReference type="SAM" id="Phobius"/>
    </source>
</evidence>
<evidence type="ECO:0000256" key="7">
    <source>
        <dbReference type="ARBA" id="ARBA00022729"/>
    </source>
</evidence>
<keyword evidence="11" id="KW-0675">Receptor</keyword>
<evidence type="ECO:0000256" key="3">
    <source>
        <dbReference type="ARBA" id="ARBA00009592"/>
    </source>
</evidence>
<comment type="caution">
    <text evidence="15">The sequence shown here is derived from an EMBL/GenBank/DDBJ whole genome shotgun (WGS) entry which is preliminary data.</text>
</comment>
<name>A0A396I042_MEDTR</name>
<evidence type="ECO:0000256" key="9">
    <source>
        <dbReference type="ARBA" id="ARBA00022989"/>
    </source>
</evidence>
<keyword evidence="12" id="KW-0325">Glycoprotein</keyword>
<evidence type="ECO:0000256" key="8">
    <source>
        <dbReference type="ARBA" id="ARBA00022737"/>
    </source>
</evidence>
<keyword evidence="8" id="KW-0677">Repeat</keyword>
<protein>
    <submittedName>
        <fullName evidence="15">Putative leucine-rich repeat-containing, plant-type, leucine-rich repeat domain, L</fullName>
    </submittedName>
</protein>
<dbReference type="PRINTS" id="PR00019">
    <property type="entry name" value="LEURICHRPT"/>
</dbReference>
<dbReference type="FunFam" id="3.80.10.10:FF:000213">
    <property type="entry name" value="Tyrosine-sulfated glycopeptide receptor 1"/>
    <property type="match status" value="2"/>
</dbReference>
<dbReference type="PANTHER" id="PTHR27000">
    <property type="entry name" value="LEUCINE-RICH REPEAT RECEPTOR-LIKE PROTEIN KINASE FAMILY PROTEIN-RELATED"/>
    <property type="match status" value="1"/>
</dbReference>